<feature type="region of interest" description="Disordered" evidence="5">
    <location>
        <begin position="525"/>
        <end position="545"/>
    </location>
</feature>
<feature type="compositionally biased region" description="Polar residues" evidence="5">
    <location>
        <begin position="594"/>
        <end position="603"/>
    </location>
</feature>
<feature type="compositionally biased region" description="Polar residues" evidence="5">
    <location>
        <begin position="708"/>
        <end position="722"/>
    </location>
</feature>
<feature type="compositionally biased region" description="Polar residues" evidence="5">
    <location>
        <begin position="759"/>
        <end position="773"/>
    </location>
</feature>
<dbReference type="InterPro" id="IPR025064">
    <property type="entry name" value="DUF4005"/>
</dbReference>
<feature type="compositionally biased region" description="Polar residues" evidence="5">
    <location>
        <begin position="612"/>
        <end position="641"/>
    </location>
</feature>
<evidence type="ECO:0000256" key="1">
    <source>
        <dbReference type="ARBA" id="ARBA00022860"/>
    </source>
</evidence>
<dbReference type="Pfam" id="PF00612">
    <property type="entry name" value="IQ"/>
    <property type="match status" value="2"/>
</dbReference>
<feature type="domain" description="DUF4005" evidence="6">
    <location>
        <begin position="682"/>
        <end position="760"/>
    </location>
</feature>
<feature type="compositionally biased region" description="Polar residues" evidence="5">
    <location>
        <begin position="784"/>
        <end position="793"/>
    </location>
</feature>
<dbReference type="InterPro" id="IPR000048">
    <property type="entry name" value="IQ_motif_EF-hand-BS"/>
</dbReference>
<evidence type="ECO:0000256" key="5">
    <source>
        <dbReference type="SAM" id="MobiDB-lite"/>
    </source>
</evidence>
<dbReference type="InterPro" id="IPR027417">
    <property type="entry name" value="P-loop_NTPase"/>
</dbReference>
<comment type="caution">
    <text evidence="7">The sequence shown here is derived from an EMBL/GenBank/DDBJ whole genome shotgun (WGS) entry which is preliminary data.</text>
</comment>
<dbReference type="PANTHER" id="PTHR32295">
    <property type="entry name" value="IQ-DOMAIN 5-RELATED"/>
    <property type="match status" value="1"/>
</dbReference>
<feature type="compositionally biased region" description="Basic and acidic residues" evidence="5">
    <location>
        <begin position="27"/>
        <end position="37"/>
    </location>
</feature>
<feature type="compositionally biased region" description="Polar residues" evidence="5">
    <location>
        <begin position="50"/>
        <end position="64"/>
    </location>
</feature>
<feature type="region of interest" description="Disordered" evidence="5">
    <location>
        <begin position="328"/>
        <end position="406"/>
    </location>
</feature>
<dbReference type="Proteomes" id="UP000585474">
    <property type="component" value="Unassembled WGS sequence"/>
</dbReference>
<feature type="compositionally biased region" description="Polar residues" evidence="5">
    <location>
        <begin position="529"/>
        <end position="545"/>
    </location>
</feature>
<dbReference type="SMART" id="SM00015">
    <property type="entry name" value="IQ"/>
    <property type="match status" value="2"/>
</dbReference>
<accession>A0A7J0GI26</accession>
<feature type="region of interest" description="Disordered" evidence="5">
    <location>
        <begin position="590"/>
        <end position="793"/>
    </location>
</feature>
<dbReference type="OrthoDB" id="1747078at2759"/>
<comment type="subunit">
    <text evidence="3">Binds to multiple calmodulin (CaM) in the presence of Ca(2+) and CaM-like proteins.</text>
</comment>
<evidence type="ECO:0000259" key="6">
    <source>
        <dbReference type="Pfam" id="PF13178"/>
    </source>
</evidence>
<organism evidence="7 8">
    <name type="scientific">Actinidia rufa</name>
    <dbReference type="NCBI Taxonomy" id="165716"/>
    <lineage>
        <taxon>Eukaryota</taxon>
        <taxon>Viridiplantae</taxon>
        <taxon>Streptophyta</taxon>
        <taxon>Embryophyta</taxon>
        <taxon>Tracheophyta</taxon>
        <taxon>Spermatophyta</taxon>
        <taxon>Magnoliopsida</taxon>
        <taxon>eudicotyledons</taxon>
        <taxon>Gunneridae</taxon>
        <taxon>Pentapetalae</taxon>
        <taxon>asterids</taxon>
        <taxon>Ericales</taxon>
        <taxon>Actinidiaceae</taxon>
        <taxon>Actinidia</taxon>
    </lineage>
</organism>
<sequence length="793" mass="86755">MGRSTASCFKIMTCGSDGADKDDVEASESKGSSDKRGWSFRKRSARHRVLSNTVVSEMPSSSNKESPETAAVSLQIPPNPTVPEKASAMPLADGRTQLSTLMNLEGSDAIVATEDATMHDADPDESVIVVIQTAIRGFLARREMLKLKKVVKLQAVVRGHLVRRQAVGTLRCVQAIVKMQALVRARRARVSSEVSCIEMELDGNDVKDDQCSKLLEKGNSAAKPNVMYTSIEKLLSNKFACQLMESTPRTKRIHIKCDPSRSDSAWNWLERWMTVSSVGTEQPQKPELRMERPEKDKVNCSACQVETGFPSEGCESTDLKADIRETEAHSKRKENLDGNGANDFDFQACQPSLSDQSDNPERPQPENSGATKPKESSLDFPPYQTKPPEHPESVTSGPEMESGQSIYSVKRFAPEQVKTVGKEANPAFITTQSKFEELTSTTNSARSTGSYNQDVGVELNSDTISSGMENAIKTREIGPAENSDLHTSIDKVGGSDCGTELSISSTLDSPDRPEIEVINIEQEVKLSEEGTSNSNSTKNVDIEANDNTTIQGSDLSYSISVQPEKLDTINAANGESVVPVTVVDSLQEKEWEMSESNGQTNLDLETGHHQPYKSSPEASSRSHITIPGSQGTPSSQVSVNTKRTKSDKGASNHKRKSLSADKRSPSNPNKDPTMRSLEQLPKDHQVAKRRNSFGSGRPDHVDEEPRDSNSSNSLPSYMQATESARAKALANSSPRSSPDMQDKDIYLKKRHSLPGANGRQGSPRIQLSTSRTQPGHKGKWPASCSWNEFHSRM</sequence>
<protein>
    <recommendedName>
        <fullName evidence="6">DUF4005 domain-containing protein</fullName>
    </recommendedName>
</protein>
<comment type="similarity">
    <text evidence="2">Belongs to the IQD family.</text>
</comment>
<dbReference type="Gene3D" id="1.20.5.190">
    <property type="match status" value="1"/>
</dbReference>
<name>A0A7J0GI26_9ERIC</name>
<evidence type="ECO:0000256" key="2">
    <source>
        <dbReference type="ARBA" id="ARBA00024341"/>
    </source>
</evidence>
<dbReference type="AlphaFoldDB" id="A0A7J0GI26"/>
<dbReference type="Pfam" id="PF13178">
    <property type="entry name" value="DUF4005"/>
    <property type="match status" value="1"/>
</dbReference>
<keyword evidence="8" id="KW-1185">Reference proteome</keyword>
<proteinExistence type="inferred from homology"/>
<dbReference type="SUPFAM" id="SSF52540">
    <property type="entry name" value="P-loop containing nucleoside triphosphate hydrolases"/>
    <property type="match status" value="1"/>
</dbReference>
<gene>
    <name evidence="7" type="ORF">Acr_21g0009910</name>
</gene>
<evidence type="ECO:0000313" key="8">
    <source>
        <dbReference type="Proteomes" id="UP000585474"/>
    </source>
</evidence>
<dbReference type="EMBL" id="BJWL01000021">
    <property type="protein sequence ID" value="GFZ10392.1"/>
    <property type="molecule type" value="Genomic_DNA"/>
</dbReference>
<feature type="compositionally biased region" description="Polar residues" evidence="5">
    <location>
        <begin position="730"/>
        <end position="739"/>
    </location>
</feature>
<feature type="compositionally biased region" description="Basic residues" evidence="5">
    <location>
        <begin position="38"/>
        <end position="49"/>
    </location>
</feature>
<feature type="region of interest" description="Disordered" evidence="5">
    <location>
        <begin position="12"/>
        <end position="78"/>
    </location>
</feature>
<comment type="function">
    <text evidence="4">May be involved in cooperative interactions with calmodulins or calmodulin-like proteins. Recruits calmodulin proteins to microtubules, thus being a potential scaffold in cellular signaling and trafficking. May associate with nucleic acids and regulate gene expression at the transcriptional or post-transcriptional level.</text>
</comment>
<dbReference type="GO" id="GO:0005516">
    <property type="term" value="F:calmodulin binding"/>
    <property type="evidence" value="ECO:0007669"/>
    <property type="project" value="UniProtKB-KW"/>
</dbReference>
<evidence type="ECO:0000256" key="4">
    <source>
        <dbReference type="ARBA" id="ARBA00045534"/>
    </source>
</evidence>
<dbReference type="PROSITE" id="PS50096">
    <property type="entry name" value="IQ"/>
    <property type="match status" value="2"/>
</dbReference>
<dbReference type="PANTHER" id="PTHR32295:SF154">
    <property type="entry name" value="PROTEIN IQ-DOMAIN 32"/>
    <property type="match status" value="1"/>
</dbReference>
<reference evidence="7 8" key="1">
    <citation type="submission" date="2019-07" db="EMBL/GenBank/DDBJ databases">
        <title>De Novo Assembly of kiwifruit Actinidia rufa.</title>
        <authorList>
            <person name="Sugita-Konishi S."/>
            <person name="Sato K."/>
            <person name="Mori E."/>
            <person name="Abe Y."/>
            <person name="Kisaki G."/>
            <person name="Hamano K."/>
            <person name="Suezawa K."/>
            <person name="Otani M."/>
            <person name="Fukuda T."/>
            <person name="Manabe T."/>
            <person name="Gomi K."/>
            <person name="Tabuchi M."/>
            <person name="Akimitsu K."/>
            <person name="Kataoka I."/>
        </authorList>
    </citation>
    <scope>NUCLEOTIDE SEQUENCE [LARGE SCALE GENOMIC DNA]</scope>
    <source>
        <strain evidence="8">cv. Fuchu</strain>
    </source>
</reference>
<evidence type="ECO:0000256" key="3">
    <source>
        <dbReference type="ARBA" id="ARBA00024378"/>
    </source>
</evidence>
<evidence type="ECO:0000313" key="7">
    <source>
        <dbReference type="EMBL" id="GFZ10392.1"/>
    </source>
</evidence>
<keyword evidence="1" id="KW-0112">Calmodulin-binding</keyword>